<gene>
    <name evidence="7" type="ORF">AVDCRST_MAG27-2604</name>
</gene>
<accession>A0A6J4IYN7</accession>
<dbReference type="InterPro" id="IPR052165">
    <property type="entry name" value="Membrane_assoc_protease"/>
</dbReference>
<dbReference type="AlphaFoldDB" id="A0A6J4IYN7"/>
<dbReference type="Gene3D" id="2.40.50.140">
    <property type="entry name" value="Nucleic acid-binding proteins"/>
    <property type="match status" value="1"/>
</dbReference>
<keyword evidence="3 5" id="KW-1133">Transmembrane helix</keyword>
<comment type="subcellular location">
    <subcellularLocation>
        <location evidence="1">Membrane</location>
        <topology evidence="1">Multi-pass membrane protein</topology>
    </subcellularLocation>
</comment>
<keyword evidence="4 5" id="KW-0472">Membrane</keyword>
<evidence type="ECO:0000256" key="4">
    <source>
        <dbReference type="ARBA" id="ARBA00023136"/>
    </source>
</evidence>
<feature type="domain" description="NfeD-like C-terminal" evidence="6">
    <location>
        <begin position="83"/>
        <end position="142"/>
    </location>
</feature>
<dbReference type="PANTHER" id="PTHR33507">
    <property type="entry name" value="INNER MEMBRANE PROTEIN YBBJ"/>
    <property type="match status" value="1"/>
</dbReference>
<dbReference type="InterPro" id="IPR012340">
    <property type="entry name" value="NA-bd_OB-fold"/>
</dbReference>
<feature type="transmembrane region" description="Helical" evidence="5">
    <location>
        <begin position="44"/>
        <end position="66"/>
    </location>
</feature>
<organism evidence="7">
    <name type="scientific">uncultured Craurococcus sp</name>
    <dbReference type="NCBI Taxonomy" id="1135998"/>
    <lineage>
        <taxon>Bacteria</taxon>
        <taxon>Pseudomonadati</taxon>
        <taxon>Pseudomonadota</taxon>
        <taxon>Alphaproteobacteria</taxon>
        <taxon>Acetobacterales</taxon>
        <taxon>Acetobacteraceae</taxon>
        <taxon>Craurococcus</taxon>
        <taxon>environmental samples</taxon>
    </lineage>
</organism>
<dbReference type="EMBL" id="CADCTD010000121">
    <property type="protein sequence ID" value="CAA9262279.1"/>
    <property type="molecule type" value="Genomic_DNA"/>
</dbReference>
<evidence type="ECO:0000259" key="6">
    <source>
        <dbReference type="Pfam" id="PF01957"/>
    </source>
</evidence>
<evidence type="ECO:0000256" key="3">
    <source>
        <dbReference type="ARBA" id="ARBA00022989"/>
    </source>
</evidence>
<name>A0A6J4IYN7_9PROT</name>
<evidence type="ECO:0000256" key="2">
    <source>
        <dbReference type="ARBA" id="ARBA00022692"/>
    </source>
</evidence>
<dbReference type="GO" id="GO:0005886">
    <property type="term" value="C:plasma membrane"/>
    <property type="evidence" value="ECO:0007669"/>
    <property type="project" value="TreeGrafter"/>
</dbReference>
<dbReference type="Pfam" id="PF01957">
    <property type="entry name" value="NfeD"/>
    <property type="match status" value="1"/>
</dbReference>
<evidence type="ECO:0000313" key="7">
    <source>
        <dbReference type="EMBL" id="CAA9262279.1"/>
    </source>
</evidence>
<proteinExistence type="predicted"/>
<protein>
    <recommendedName>
        <fullName evidence="6">NfeD-like C-terminal domain-containing protein</fullName>
    </recommendedName>
</protein>
<keyword evidence="2 5" id="KW-0812">Transmembrane</keyword>
<dbReference type="InterPro" id="IPR002810">
    <property type="entry name" value="NfeD-like_C"/>
</dbReference>
<evidence type="ECO:0000256" key="5">
    <source>
        <dbReference type="SAM" id="Phobius"/>
    </source>
</evidence>
<reference evidence="7" key="1">
    <citation type="submission" date="2020-02" db="EMBL/GenBank/DDBJ databases">
        <authorList>
            <person name="Meier V. D."/>
        </authorList>
    </citation>
    <scope>NUCLEOTIDE SEQUENCE</scope>
    <source>
        <strain evidence="7">AVDCRST_MAG27</strain>
    </source>
</reference>
<sequence>MEPGLIWILAGLLLLLAELAIPGVFLVWIGLAALGTGALQLLTVLSFGAVVAVFLLLLGAGIWLSLRLRRAAPSPALNTPGSGLVGRSGMLLPLGEAEGPGLRVRIGDSEWQARLPLELRAPERPMRVRVEAVEGTTLIVRPE</sequence>
<evidence type="ECO:0000256" key="1">
    <source>
        <dbReference type="ARBA" id="ARBA00004141"/>
    </source>
</evidence>
<dbReference type="PANTHER" id="PTHR33507:SF3">
    <property type="entry name" value="INNER MEMBRANE PROTEIN YBBJ"/>
    <property type="match status" value="1"/>
</dbReference>